<name>A0A8J7FRS3_9NEIS</name>
<dbReference type="SUPFAM" id="SSF55874">
    <property type="entry name" value="ATPase domain of HSP90 chaperone/DNA topoisomerase II/histidine kinase"/>
    <property type="match status" value="1"/>
</dbReference>
<dbReference type="RefSeq" id="WP_194116236.1">
    <property type="nucleotide sequence ID" value="NZ_JADFUA010000005.1"/>
</dbReference>
<dbReference type="SUPFAM" id="SSF47384">
    <property type="entry name" value="Homodimeric domain of signal transducing histidine kinase"/>
    <property type="match status" value="1"/>
</dbReference>
<keyword evidence="7" id="KW-1185">Reference proteome</keyword>
<dbReference type="InterPro" id="IPR003594">
    <property type="entry name" value="HATPase_dom"/>
</dbReference>
<dbReference type="GO" id="GO:0000155">
    <property type="term" value="F:phosphorelay sensor kinase activity"/>
    <property type="evidence" value="ECO:0007669"/>
    <property type="project" value="InterPro"/>
</dbReference>
<dbReference type="PANTHER" id="PTHR43065:SF47">
    <property type="match status" value="1"/>
</dbReference>
<dbReference type="PANTHER" id="PTHR43065">
    <property type="entry name" value="SENSOR HISTIDINE KINASE"/>
    <property type="match status" value="1"/>
</dbReference>
<evidence type="ECO:0000313" key="6">
    <source>
        <dbReference type="EMBL" id="MBE9609711.1"/>
    </source>
</evidence>
<proteinExistence type="predicted"/>
<protein>
    <recommendedName>
        <fullName evidence="2">histidine kinase</fullName>
        <ecNumber evidence="2">2.7.13.3</ecNumber>
    </recommendedName>
</protein>
<dbReference type="PRINTS" id="PR00344">
    <property type="entry name" value="BCTRLSENSOR"/>
</dbReference>
<dbReference type="CDD" id="cd00082">
    <property type="entry name" value="HisKA"/>
    <property type="match status" value="1"/>
</dbReference>
<evidence type="ECO:0000256" key="4">
    <source>
        <dbReference type="SAM" id="Phobius"/>
    </source>
</evidence>
<dbReference type="Pfam" id="PF02518">
    <property type="entry name" value="HATPase_c"/>
    <property type="match status" value="1"/>
</dbReference>
<dbReference type="Gene3D" id="3.30.565.10">
    <property type="entry name" value="Histidine kinase-like ATPase, C-terminal domain"/>
    <property type="match status" value="1"/>
</dbReference>
<dbReference type="SMART" id="SM00387">
    <property type="entry name" value="HATPase_c"/>
    <property type="match status" value="1"/>
</dbReference>
<accession>A0A8J7FRS3</accession>
<dbReference type="InterPro" id="IPR036890">
    <property type="entry name" value="HATPase_C_sf"/>
</dbReference>
<organism evidence="6 7">
    <name type="scientific">Chitinilyticum piscinae</name>
    <dbReference type="NCBI Taxonomy" id="2866724"/>
    <lineage>
        <taxon>Bacteria</taxon>
        <taxon>Pseudomonadati</taxon>
        <taxon>Pseudomonadota</taxon>
        <taxon>Betaproteobacteria</taxon>
        <taxon>Neisseriales</taxon>
        <taxon>Chitinibacteraceae</taxon>
        <taxon>Chitinilyticum</taxon>
    </lineage>
</organism>
<feature type="domain" description="Histidine kinase" evidence="5">
    <location>
        <begin position="271"/>
        <end position="502"/>
    </location>
</feature>
<gene>
    <name evidence="6" type="ORF">INR99_10130</name>
</gene>
<keyword evidence="4" id="KW-0812">Transmembrane</keyword>
<dbReference type="InterPro" id="IPR036097">
    <property type="entry name" value="HisK_dim/P_sf"/>
</dbReference>
<dbReference type="InterPro" id="IPR005467">
    <property type="entry name" value="His_kinase_dom"/>
</dbReference>
<keyword evidence="4" id="KW-0472">Membrane</keyword>
<dbReference type="Gene3D" id="1.10.287.130">
    <property type="match status" value="1"/>
</dbReference>
<evidence type="ECO:0000256" key="3">
    <source>
        <dbReference type="ARBA" id="ARBA00022553"/>
    </source>
</evidence>
<dbReference type="InterPro" id="IPR003661">
    <property type="entry name" value="HisK_dim/P_dom"/>
</dbReference>
<comment type="catalytic activity">
    <reaction evidence="1">
        <text>ATP + protein L-histidine = ADP + protein N-phospho-L-histidine.</text>
        <dbReference type="EC" id="2.7.13.3"/>
    </reaction>
</comment>
<reference evidence="6 7" key="1">
    <citation type="submission" date="2020-10" db="EMBL/GenBank/DDBJ databases">
        <title>The genome sequence of Chitinilyticum litopenaei 4Y14.</title>
        <authorList>
            <person name="Liu Y."/>
        </authorList>
    </citation>
    <scope>NUCLEOTIDE SEQUENCE [LARGE SCALE GENOMIC DNA]</scope>
    <source>
        <strain evidence="6 7">4Y14</strain>
    </source>
</reference>
<evidence type="ECO:0000256" key="2">
    <source>
        <dbReference type="ARBA" id="ARBA00012438"/>
    </source>
</evidence>
<dbReference type="EC" id="2.7.13.3" evidence="2"/>
<evidence type="ECO:0000259" key="5">
    <source>
        <dbReference type="PROSITE" id="PS50109"/>
    </source>
</evidence>
<evidence type="ECO:0000313" key="7">
    <source>
        <dbReference type="Proteomes" id="UP000604481"/>
    </source>
</evidence>
<dbReference type="InterPro" id="IPR004358">
    <property type="entry name" value="Sig_transdc_His_kin-like_C"/>
</dbReference>
<keyword evidence="6" id="KW-0418">Kinase</keyword>
<dbReference type="PROSITE" id="PS50109">
    <property type="entry name" value="HIS_KIN"/>
    <property type="match status" value="1"/>
</dbReference>
<feature type="transmembrane region" description="Helical" evidence="4">
    <location>
        <begin position="6"/>
        <end position="29"/>
    </location>
</feature>
<dbReference type="EMBL" id="JADFUA010000005">
    <property type="protein sequence ID" value="MBE9609711.1"/>
    <property type="molecule type" value="Genomic_DNA"/>
</dbReference>
<comment type="caution">
    <text evidence="6">The sequence shown here is derived from an EMBL/GenBank/DDBJ whole genome shotgun (WGS) entry which is preliminary data.</text>
</comment>
<keyword evidence="4" id="KW-1133">Transmembrane helix</keyword>
<keyword evidence="6" id="KW-0808">Transferase</keyword>
<feature type="transmembrane region" description="Helical" evidence="4">
    <location>
        <begin position="156"/>
        <end position="176"/>
    </location>
</feature>
<dbReference type="AlphaFoldDB" id="A0A8J7FRS3"/>
<dbReference type="Proteomes" id="UP000604481">
    <property type="component" value="Unassembled WGS sequence"/>
</dbReference>
<keyword evidence="3" id="KW-0597">Phosphoprotein</keyword>
<sequence>MNSIRQHLNILLVCVVTIVLAASGGYSYWRAERDLRNNMEQYSKALENRLKTVLPNLIWNFDDEQLAKVLDAEMSLSYVNAIVVYNNNLPLAGRIKRGDQITPLQGKPPVATSKSMEFPVFYAGNPQAIGKVTIELTDAPVQAALRQQIIERVIEIVLLVIILLIALSRSVTIAIMRPLDELRDKLNQAAEQKDNIQSIQESRYVEFADVMAGFNRIAERLMADITEKSHAAAEMRQAKESAETAYRQLKEAQSSLVQSEKMASLGNLVAGVAHEINTPVGVIVTSASVLVDETLQFRKALESNALKKSEVLQYSTVAEQSSNLILANAERAANLIQSFKRVAVDQTSEARRDFELNSYLNEIITSLRPTLKHTAIEVNCDCPEGIRMDSYPGALSQIITNFLTNAMAHAFEPGQSGHIRIAAEEEGPMVTLSFSDDGKGIASEHLSRIFDPFFTTKRGSGGSGLGLNIVYNLVTQTLGGTIFVNSQPGIGTSFVVCIPKAGPRDGGSDS</sequence>
<evidence type="ECO:0000256" key="1">
    <source>
        <dbReference type="ARBA" id="ARBA00000085"/>
    </source>
</evidence>